<sequence length="138" mass="14931">MKRVMIGAWVCAGLWLVACAPEEMPQAADGRALYMEYCSACHGENARGDGPMARAMSPAPKDLTLISLRHGDSFPRAKVLSTIDGYTKSDLAGPSMPEFGELLEGDLIPLDTGDGKMTPTPRKMVALVEYLESVQQTR</sequence>
<dbReference type="InterPro" id="IPR036909">
    <property type="entry name" value="Cyt_c-like_dom_sf"/>
</dbReference>
<protein>
    <submittedName>
        <fullName evidence="7">Cbb3-type cytochrome c oxidase subunit III</fullName>
    </submittedName>
</protein>
<name>A0A327XS78_9RHOB</name>
<evidence type="ECO:0000313" key="8">
    <source>
        <dbReference type="Proteomes" id="UP000249165"/>
    </source>
</evidence>
<organism evidence="7 8">
    <name type="scientific">Salipiger aestuarii</name>
    <dbReference type="NCBI Taxonomy" id="568098"/>
    <lineage>
        <taxon>Bacteria</taxon>
        <taxon>Pseudomonadati</taxon>
        <taxon>Pseudomonadota</taxon>
        <taxon>Alphaproteobacteria</taxon>
        <taxon>Rhodobacterales</taxon>
        <taxon>Roseobacteraceae</taxon>
        <taxon>Salipiger</taxon>
    </lineage>
</organism>
<dbReference type="Proteomes" id="UP000249165">
    <property type="component" value="Unassembled WGS sequence"/>
</dbReference>
<dbReference type="AlphaFoldDB" id="A0A327XS78"/>
<evidence type="ECO:0000256" key="5">
    <source>
        <dbReference type="SAM" id="SignalP"/>
    </source>
</evidence>
<dbReference type="GO" id="GO:0009055">
    <property type="term" value="F:electron transfer activity"/>
    <property type="evidence" value="ECO:0007669"/>
    <property type="project" value="InterPro"/>
</dbReference>
<dbReference type="EMBL" id="QLMG01000052">
    <property type="protein sequence ID" value="RAK11001.1"/>
    <property type="molecule type" value="Genomic_DNA"/>
</dbReference>
<feature type="domain" description="Cytochrome c" evidence="6">
    <location>
        <begin position="25"/>
        <end position="135"/>
    </location>
</feature>
<dbReference type="Pfam" id="PF00034">
    <property type="entry name" value="Cytochrom_C"/>
    <property type="match status" value="1"/>
</dbReference>
<dbReference type="GO" id="GO:0046872">
    <property type="term" value="F:metal ion binding"/>
    <property type="evidence" value="ECO:0007669"/>
    <property type="project" value="UniProtKB-KW"/>
</dbReference>
<keyword evidence="3 4" id="KW-0408">Iron</keyword>
<keyword evidence="1 4" id="KW-0349">Heme</keyword>
<dbReference type="PROSITE" id="PS51007">
    <property type="entry name" value="CYTC"/>
    <property type="match status" value="1"/>
</dbReference>
<keyword evidence="8" id="KW-1185">Reference proteome</keyword>
<keyword evidence="5" id="KW-0732">Signal</keyword>
<evidence type="ECO:0000256" key="1">
    <source>
        <dbReference type="ARBA" id="ARBA00022617"/>
    </source>
</evidence>
<dbReference type="InterPro" id="IPR009056">
    <property type="entry name" value="Cyt_c-like_dom"/>
</dbReference>
<dbReference type="PROSITE" id="PS51257">
    <property type="entry name" value="PROKAR_LIPOPROTEIN"/>
    <property type="match status" value="1"/>
</dbReference>
<comment type="caution">
    <text evidence="7">The sequence shown here is derived from an EMBL/GenBank/DDBJ whole genome shotgun (WGS) entry which is preliminary data.</text>
</comment>
<proteinExistence type="predicted"/>
<reference evidence="7 8" key="1">
    <citation type="submission" date="2018-06" db="EMBL/GenBank/DDBJ databases">
        <title>Genomic Encyclopedia of Archaeal and Bacterial Type Strains, Phase II (KMG-II): from individual species to whole genera.</title>
        <authorList>
            <person name="Goeker M."/>
        </authorList>
    </citation>
    <scope>NUCLEOTIDE SEQUENCE [LARGE SCALE GENOMIC DNA]</scope>
    <source>
        <strain evidence="7 8">DSM 22011</strain>
    </source>
</reference>
<dbReference type="RefSeq" id="WP_009502637.1">
    <property type="nucleotide sequence ID" value="NZ_LIGK01000053.1"/>
</dbReference>
<dbReference type="SUPFAM" id="SSF46626">
    <property type="entry name" value="Cytochrome c"/>
    <property type="match status" value="1"/>
</dbReference>
<keyword evidence="2 4" id="KW-0479">Metal-binding</keyword>
<dbReference type="GO" id="GO:0020037">
    <property type="term" value="F:heme binding"/>
    <property type="evidence" value="ECO:0007669"/>
    <property type="project" value="InterPro"/>
</dbReference>
<evidence type="ECO:0000256" key="4">
    <source>
        <dbReference type="PROSITE-ProRule" id="PRU00433"/>
    </source>
</evidence>
<gene>
    <name evidence="7" type="ORF">ATI53_105211</name>
</gene>
<evidence type="ECO:0000256" key="3">
    <source>
        <dbReference type="ARBA" id="ARBA00023004"/>
    </source>
</evidence>
<dbReference type="Gene3D" id="1.10.760.10">
    <property type="entry name" value="Cytochrome c-like domain"/>
    <property type="match status" value="1"/>
</dbReference>
<dbReference type="OrthoDB" id="5514238at2"/>
<feature type="chain" id="PRO_5016337293" evidence="5">
    <location>
        <begin position="21"/>
        <end position="138"/>
    </location>
</feature>
<evidence type="ECO:0000256" key="2">
    <source>
        <dbReference type="ARBA" id="ARBA00022723"/>
    </source>
</evidence>
<feature type="signal peptide" evidence="5">
    <location>
        <begin position="1"/>
        <end position="20"/>
    </location>
</feature>
<accession>A0A327XS78</accession>
<evidence type="ECO:0000313" key="7">
    <source>
        <dbReference type="EMBL" id="RAK11001.1"/>
    </source>
</evidence>
<evidence type="ECO:0000259" key="6">
    <source>
        <dbReference type="PROSITE" id="PS51007"/>
    </source>
</evidence>